<dbReference type="CDD" id="cd00174">
    <property type="entry name" value="SH3"/>
    <property type="match status" value="2"/>
</dbReference>
<keyword evidence="1" id="KW-0728">SH3 domain</keyword>
<sequence length="272" mass="31082">MGRITGSVSIETLVRVGLEKEHGLSSDSRMIVLHDFQPCVDDELAVQRGQIINVLYQENDWVYVIAETETKEEGFIPASYCAPIGSTLGFKKKIPRDETNSIVDHNFNQIDVLNPNTDFDDRIDSNSKQIDVGDQAKIAIEDSMKRIANLVLDTPLKSINDPIATTAQSDRYLNDRFDQRIVWNKNGALNEKNLPNDCRPFRKDIKGRYLMLFTFKARDENDISVERGEIITVLNDDDPEWYWIIRSDSQEGFVPVSYTYPADLLLKNHQVP</sequence>
<dbReference type="AlphaFoldDB" id="A0A131ZWB6"/>
<dbReference type="PROSITE" id="PS50002">
    <property type="entry name" value="SH3"/>
    <property type="match status" value="2"/>
</dbReference>
<dbReference type="Gene3D" id="2.30.30.40">
    <property type="entry name" value="SH3 Domains"/>
    <property type="match status" value="2"/>
</dbReference>
<evidence type="ECO:0000313" key="4">
    <source>
        <dbReference type="EMBL" id="KPM02410.1"/>
    </source>
</evidence>
<dbReference type="VEuPathDB" id="VectorBase:SSCA010078"/>
<protein>
    <submittedName>
        <fullName evidence="4">SH3 domain-containing protein 10</fullName>
    </submittedName>
</protein>
<dbReference type="Pfam" id="PF07653">
    <property type="entry name" value="SH3_2"/>
    <property type="match status" value="1"/>
</dbReference>
<dbReference type="InterPro" id="IPR036028">
    <property type="entry name" value="SH3-like_dom_sf"/>
</dbReference>
<dbReference type="SUPFAM" id="SSF50044">
    <property type="entry name" value="SH3-domain"/>
    <property type="match status" value="2"/>
</dbReference>
<keyword evidence="2" id="KW-0727">SH2 domain</keyword>
<evidence type="ECO:0000256" key="2">
    <source>
        <dbReference type="ARBA" id="ARBA00022999"/>
    </source>
</evidence>
<dbReference type="InterPro" id="IPR043539">
    <property type="entry name" value="Grb2-like"/>
</dbReference>
<dbReference type="SMART" id="SM00326">
    <property type="entry name" value="SH3"/>
    <property type="match status" value="2"/>
</dbReference>
<accession>A0A131ZWB6</accession>
<name>A0A131ZWB6_SARSC</name>
<dbReference type="Pfam" id="PF00018">
    <property type="entry name" value="SH3_1"/>
    <property type="match status" value="1"/>
</dbReference>
<dbReference type="PANTHER" id="PTHR46037">
    <property type="entry name" value="PROTEIN ENHANCER OF SEVENLESS 2B"/>
    <property type="match status" value="1"/>
</dbReference>
<feature type="domain" description="SH3" evidence="3">
    <location>
        <begin position="25"/>
        <end position="86"/>
    </location>
</feature>
<gene>
    <name evidence="4" type="ORF">QR98_0008230</name>
</gene>
<organism evidence="4 5">
    <name type="scientific">Sarcoptes scabiei</name>
    <name type="common">Itch mite</name>
    <name type="synonym">Acarus scabiei</name>
    <dbReference type="NCBI Taxonomy" id="52283"/>
    <lineage>
        <taxon>Eukaryota</taxon>
        <taxon>Metazoa</taxon>
        <taxon>Ecdysozoa</taxon>
        <taxon>Arthropoda</taxon>
        <taxon>Chelicerata</taxon>
        <taxon>Arachnida</taxon>
        <taxon>Acari</taxon>
        <taxon>Acariformes</taxon>
        <taxon>Sarcoptiformes</taxon>
        <taxon>Astigmata</taxon>
        <taxon>Psoroptidia</taxon>
        <taxon>Sarcoptoidea</taxon>
        <taxon>Sarcoptidae</taxon>
        <taxon>Sarcoptinae</taxon>
        <taxon>Sarcoptes</taxon>
    </lineage>
</organism>
<proteinExistence type="predicted"/>
<evidence type="ECO:0000259" key="3">
    <source>
        <dbReference type="PROSITE" id="PS50002"/>
    </source>
</evidence>
<dbReference type="OrthoDB" id="9991832at2759"/>
<feature type="domain" description="SH3" evidence="3">
    <location>
        <begin position="204"/>
        <end position="264"/>
    </location>
</feature>
<evidence type="ECO:0000313" key="5">
    <source>
        <dbReference type="Proteomes" id="UP000616769"/>
    </source>
</evidence>
<comment type="caution">
    <text evidence="4">The sequence shown here is derived from an EMBL/GenBank/DDBJ whole genome shotgun (WGS) entry which is preliminary data.</text>
</comment>
<evidence type="ECO:0000256" key="1">
    <source>
        <dbReference type="ARBA" id="ARBA00022443"/>
    </source>
</evidence>
<dbReference type="InterPro" id="IPR001452">
    <property type="entry name" value="SH3_domain"/>
</dbReference>
<dbReference type="Proteomes" id="UP000616769">
    <property type="component" value="Unassembled WGS sequence"/>
</dbReference>
<dbReference type="EMBL" id="JXLN01001851">
    <property type="protein sequence ID" value="KPM02410.1"/>
    <property type="molecule type" value="Genomic_DNA"/>
</dbReference>
<reference evidence="4 5" key="1">
    <citation type="journal article" date="2015" name="Parasit. Vectors">
        <title>Draft genome of the scabies mite.</title>
        <authorList>
            <person name="Rider S.D.Jr."/>
            <person name="Morgan M.S."/>
            <person name="Arlian L.G."/>
        </authorList>
    </citation>
    <scope>NUCLEOTIDE SEQUENCE [LARGE SCALE GENOMIC DNA]</scope>
    <source>
        <strain evidence="4">Arlian Lab</strain>
    </source>
</reference>